<sequence length="28" mass="3347">MIIRLDFTICWCHIMQGIPSLPERTFPQ</sequence>
<reference evidence="1" key="2">
    <citation type="journal article" date="2015" name="Fish Shellfish Immunol.">
        <title>Early steps in the European eel (Anguilla anguilla)-Vibrio vulnificus interaction in the gills: Role of the RtxA13 toxin.</title>
        <authorList>
            <person name="Callol A."/>
            <person name="Pajuelo D."/>
            <person name="Ebbesson L."/>
            <person name="Teles M."/>
            <person name="MacKenzie S."/>
            <person name="Amaro C."/>
        </authorList>
    </citation>
    <scope>NUCLEOTIDE SEQUENCE</scope>
</reference>
<proteinExistence type="predicted"/>
<accession>A0A0E9SXP5</accession>
<dbReference type="EMBL" id="GBXM01062506">
    <property type="protein sequence ID" value="JAH46071.1"/>
    <property type="molecule type" value="Transcribed_RNA"/>
</dbReference>
<organism evidence="1">
    <name type="scientific">Anguilla anguilla</name>
    <name type="common">European freshwater eel</name>
    <name type="synonym">Muraena anguilla</name>
    <dbReference type="NCBI Taxonomy" id="7936"/>
    <lineage>
        <taxon>Eukaryota</taxon>
        <taxon>Metazoa</taxon>
        <taxon>Chordata</taxon>
        <taxon>Craniata</taxon>
        <taxon>Vertebrata</taxon>
        <taxon>Euteleostomi</taxon>
        <taxon>Actinopterygii</taxon>
        <taxon>Neopterygii</taxon>
        <taxon>Teleostei</taxon>
        <taxon>Anguilliformes</taxon>
        <taxon>Anguillidae</taxon>
        <taxon>Anguilla</taxon>
    </lineage>
</organism>
<protein>
    <submittedName>
        <fullName evidence="1">Uncharacterized protein</fullName>
    </submittedName>
</protein>
<evidence type="ECO:0000313" key="1">
    <source>
        <dbReference type="EMBL" id="JAH46071.1"/>
    </source>
</evidence>
<dbReference type="AlphaFoldDB" id="A0A0E9SXP5"/>
<reference evidence="1" key="1">
    <citation type="submission" date="2014-11" db="EMBL/GenBank/DDBJ databases">
        <authorList>
            <person name="Amaro Gonzalez C."/>
        </authorList>
    </citation>
    <scope>NUCLEOTIDE SEQUENCE</scope>
</reference>
<name>A0A0E9SXP5_ANGAN</name>